<evidence type="ECO:0000256" key="3">
    <source>
        <dbReference type="ARBA" id="ARBA00012413"/>
    </source>
</evidence>
<keyword evidence="4" id="KW-0444">Lipid biosynthesis</keyword>
<dbReference type="EC" id="1.3.1.70" evidence="3"/>
<dbReference type="AlphaFoldDB" id="A0A6P6B5F6"/>
<keyword evidence="6" id="KW-0521">NADP</keyword>
<comment type="subcellular location">
    <subcellularLocation>
        <location evidence="1">Membrane</location>
        <topology evidence="1">Multi-pass membrane protein</topology>
    </subcellularLocation>
</comment>
<keyword evidence="12 19" id="KW-0472">Membrane</keyword>
<proteinExistence type="inferred from homology"/>
<evidence type="ECO:0000313" key="20">
    <source>
        <dbReference type="Proteomes" id="UP000515121"/>
    </source>
</evidence>
<dbReference type="RefSeq" id="XP_022772402.1">
    <property type="nucleotide sequence ID" value="XM_022916667.1"/>
</dbReference>
<evidence type="ECO:0000256" key="8">
    <source>
        <dbReference type="ARBA" id="ARBA00022989"/>
    </source>
</evidence>
<evidence type="ECO:0000256" key="17">
    <source>
        <dbReference type="ARBA" id="ARBA00060577"/>
    </source>
</evidence>
<keyword evidence="5 19" id="KW-0812">Transmembrane</keyword>
<keyword evidence="9" id="KW-0560">Oxidoreductase</keyword>
<feature type="transmembrane region" description="Helical" evidence="19">
    <location>
        <begin position="306"/>
        <end position="335"/>
    </location>
</feature>
<evidence type="ECO:0000256" key="11">
    <source>
        <dbReference type="ARBA" id="ARBA00023098"/>
    </source>
</evidence>
<evidence type="ECO:0000256" key="14">
    <source>
        <dbReference type="ARBA" id="ARBA00023221"/>
    </source>
</evidence>
<dbReference type="Proteomes" id="UP000515121">
    <property type="component" value="Unplaced"/>
</dbReference>
<evidence type="ECO:0000256" key="9">
    <source>
        <dbReference type="ARBA" id="ARBA00023002"/>
    </source>
</evidence>
<dbReference type="FunFam" id="1.20.120.1630:FF:000011">
    <property type="entry name" value="Delta(14)-sterol reductase"/>
    <property type="match status" value="1"/>
</dbReference>
<evidence type="ECO:0000256" key="6">
    <source>
        <dbReference type="ARBA" id="ARBA00022857"/>
    </source>
</evidence>
<keyword evidence="13" id="KW-1207">Sterol metabolism</keyword>
<dbReference type="Gene3D" id="1.20.120.1630">
    <property type="match status" value="1"/>
</dbReference>
<feature type="transmembrane region" description="Helical" evidence="19">
    <location>
        <begin position="281"/>
        <end position="300"/>
    </location>
</feature>
<keyword evidence="11" id="KW-0443">Lipid metabolism</keyword>
<keyword evidence="7" id="KW-0752">Steroid biosynthesis</keyword>
<evidence type="ECO:0000256" key="13">
    <source>
        <dbReference type="ARBA" id="ARBA00023166"/>
    </source>
</evidence>
<dbReference type="Pfam" id="PF01222">
    <property type="entry name" value="ERG4_ERG24"/>
    <property type="match status" value="1"/>
</dbReference>
<dbReference type="GO" id="GO:0005789">
    <property type="term" value="C:endoplasmic reticulum membrane"/>
    <property type="evidence" value="ECO:0007669"/>
    <property type="project" value="TreeGrafter"/>
</dbReference>
<feature type="transmembrane region" description="Helical" evidence="19">
    <location>
        <begin position="239"/>
        <end position="260"/>
    </location>
</feature>
<dbReference type="GO" id="GO:0016126">
    <property type="term" value="P:sterol biosynthetic process"/>
    <property type="evidence" value="ECO:0007669"/>
    <property type="project" value="UniProtKB-KW"/>
</dbReference>
<evidence type="ECO:0000256" key="4">
    <source>
        <dbReference type="ARBA" id="ARBA00022516"/>
    </source>
</evidence>
<dbReference type="InterPro" id="IPR001171">
    <property type="entry name" value="ERG24_DHCR-like"/>
</dbReference>
<feature type="transmembrane region" description="Helical" evidence="19">
    <location>
        <begin position="20"/>
        <end position="38"/>
    </location>
</feature>
<comment type="pathway">
    <text evidence="17">Steroid biosynthesis.</text>
</comment>
<name>A0A6P6B5F6_DURZI</name>
<evidence type="ECO:0000256" key="15">
    <source>
        <dbReference type="ARBA" id="ARBA00030165"/>
    </source>
</evidence>
<dbReference type="OrthoDB" id="5326588at2759"/>
<evidence type="ECO:0000256" key="10">
    <source>
        <dbReference type="ARBA" id="ARBA00023011"/>
    </source>
</evidence>
<evidence type="ECO:0000256" key="2">
    <source>
        <dbReference type="ARBA" id="ARBA00005402"/>
    </source>
</evidence>
<feature type="transmembrane region" description="Helical" evidence="19">
    <location>
        <begin position="50"/>
        <end position="69"/>
    </location>
</feature>
<keyword evidence="14" id="KW-0753">Steroid metabolism</keyword>
<keyword evidence="8 19" id="KW-1133">Transmembrane helix</keyword>
<dbReference type="PANTHER" id="PTHR21257">
    <property type="entry name" value="DELTA(14)-STEROL REDUCTASE"/>
    <property type="match status" value="1"/>
</dbReference>
<feature type="transmembrane region" description="Helical" evidence="19">
    <location>
        <begin position="89"/>
        <end position="108"/>
    </location>
</feature>
<evidence type="ECO:0000256" key="19">
    <source>
        <dbReference type="SAM" id="Phobius"/>
    </source>
</evidence>
<accession>A0A6P6B5F6</accession>
<protein>
    <recommendedName>
        <fullName evidence="18">Delta(14)-sterol reductase</fullName>
        <ecNumber evidence="3">1.3.1.70</ecNumber>
    </recommendedName>
    <alternativeName>
        <fullName evidence="15">C-14 sterol reductase</fullName>
    </alternativeName>
    <alternativeName>
        <fullName evidence="16">Sterol C14-reductase</fullName>
    </alternativeName>
</protein>
<evidence type="ECO:0000256" key="18">
    <source>
        <dbReference type="ARBA" id="ARBA00069705"/>
    </source>
</evidence>
<evidence type="ECO:0000256" key="12">
    <source>
        <dbReference type="ARBA" id="ARBA00023136"/>
    </source>
</evidence>
<sequence>MELGSVLHALIPSWSSVGIYMIYLTYVAFASFILPAKVVPGMIMQDGSRLHYRCNGLLTLVSLIGLLGIGSKMDLISPTLIADRGLEMLSTSFIFSFLVASVLYIVGCRSRSQASSKKPHFTGNFILDWYLGVQLNPHFLGINLKFFFLRVGMMAWIIINLSNLAKSVQIGTFSLSMILNQLFCLIHVMDFLYHEEQLTCFWDIMVERLGFMLIGGYLVWAAFITTIPGWWLLYNKVDLSTPAAIAICIIYLVGVIGYRGSNSQKYQFKMNPKALIWGKPPRVIGGKLLASGYWGLARHYNYLGDYLLSLSFSLTCGFSSPVPYIYPICLIVFFVSREKRDEARCAEKYKEIWAEYCKVVPWRIVPYLY</sequence>
<dbReference type="GeneID" id="111315050"/>
<keyword evidence="10" id="KW-0756">Sterol biosynthesis</keyword>
<gene>
    <name evidence="21" type="primary">LOC111315050</name>
</gene>
<feature type="transmembrane region" description="Helical" evidence="19">
    <location>
        <begin position="170"/>
        <end position="188"/>
    </location>
</feature>
<organism evidence="20 21">
    <name type="scientific">Durio zibethinus</name>
    <name type="common">Durian</name>
    <dbReference type="NCBI Taxonomy" id="66656"/>
    <lineage>
        <taxon>Eukaryota</taxon>
        <taxon>Viridiplantae</taxon>
        <taxon>Streptophyta</taxon>
        <taxon>Embryophyta</taxon>
        <taxon>Tracheophyta</taxon>
        <taxon>Spermatophyta</taxon>
        <taxon>Magnoliopsida</taxon>
        <taxon>eudicotyledons</taxon>
        <taxon>Gunneridae</taxon>
        <taxon>Pentapetalae</taxon>
        <taxon>rosids</taxon>
        <taxon>malvids</taxon>
        <taxon>Malvales</taxon>
        <taxon>Malvaceae</taxon>
        <taxon>Helicteroideae</taxon>
        <taxon>Durio</taxon>
    </lineage>
</organism>
<feature type="transmembrane region" description="Helical" evidence="19">
    <location>
        <begin position="209"/>
        <end position="233"/>
    </location>
</feature>
<comment type="similarity">
    <text evidence="2">Belongs to the ERG4/ERG24 family.</text>
</comment>
<feature type="transmembrane region" description="Helical" evidence="19">
    <location>
        <begin position="147"/>
        <end position="164"/>
    </location>
</feature>
<evidence type="ECO:0000313" key="21">
    <source>
        <dbReference type="RefSeq" id="XP_022772402.1"/>
    </source>
</evidence>
<evidence type="ECO:0000256" key="7">
    <source>
        <dbReference type="ARBA" id="ARBA00022955"/>
    </source>
</evidence>
<evidence type="ECO:0000256" key="16">
    <source>
        <dbReference type="ARBA" id="ARBA00031227"/>
    </source>
</evidence>
<reference evidence="21" key="1">
    <citation type="submission" date="2025-08" db="UniProtKB">
        <authorList>
            <consortium name="RefSeq"/>
        </authorList>
    </citation>
    <scope>IDENTIFICATION</scope>
    <source>
        <tissue evidence="21">Fruit stalk</tissue>
    </source>
</reference>
<dbReference type="GO" id="GO:0050613">
    <property type="term" value="F:Delta14-sterol reductase activity"/>
    <property type="evidence" value="ECO:0007669"/>
    <property type="project" value="UniProtKB-EC"/>
</dbReference>
<dbReference type="KEGG" id="dzi:111315050"/>
<evidence type="ECO:0000256" key="5">
    <source>
        <dbReference type="ARBA" id="ARBA00022692"/>
    </source>
</evidence>
<dbReference type="PANTHER" id="PTHR21257:SF52">
    <property type="entry name" value="DELTA(14)-STEROL REDUCTASE TM7SF2"/>
    <property type="match status" value="1"/>
</dbReference>
<keyword evidence="20" id="KW-1185">Reference proteome</keyword>
<evidence type="ECO:0000256" key="1">
    <source>
        <dbReference type="ARBA" id="ARBA00004141"/>
    </source>
</evidence>